<organism evidence="1 2">
    <name type="scientific">Skermanella stibiiresistens SB22</name>
    <dbReference type="NCBI Taxonomy" id="1385369"/>
    <lineage>
        <taxon>Bacteria</taxon>
        <taxon>Pseudomonadati</taxon>
        <taxon>Pseudomonadota</taxon>
        <taxon>Alphaproteobacteria</taxon>
        <taxon>Rhodospirillales</taxon>
        <taxon>Azospirillaceae</taxon>
        <taxon>Skermanella</taxon>
    </lineage>
</organism>
<dbReference type="EMBL" id="AVFL01000004">
    <property type="protein sequence ID" value="EWY41356.1"/>
    <property type="molecule type" value="Genomic_DNA"/>
</dbReference>
<gene>
    <name evidence="1" type="ORF">N825_27920</name>
</gene>
<reference evidence="1 2" key="1">
    <citation type="submission" date="2013-08" db="EMBL/GenBank/DDBJ databases">
        <title>The genome sequence of Skermanella stibiiresistens.</title>
        <authorList>
            <person name="Zhu W."/>
            <person name="Wang G."/>
        </authorList>
    </citation>
    <scope>NUCLEOTIDE SEQUENCE [LARGE SCALE GENOMIC DNA]</scope>
    <source>
        <strain evidence="1 2">SB22</strain>
    </source>
</reference>
<accession>W9H9D8</accession>
<dbReference type="Pfam" id="PF20115">
    <property type="entry name" value="DUF6505"/>
    <property type="match status" value="1"/>
</dbReference>
<dbReference type="Proteomes" id="UP000019486">
    <property type="component" value="Unassembled WGS sequence"/>
</dbReference>
<comment type="caution">
    <text evidence="1">The sequence shown here is derived from an EMBL/GenBank/DDBJ whole genome shotgun (WGS) entry which is preliminary data.</text>
</comment>
<evidence type="ECO:0000313" key="1">
    <source>
        <dbReference type="EMBL" id="EWY41356.1"/>
    </source>
</evidence>
<proteinExistence type="predicted"/>
<dbReference type="STRING" id="1385369.N825_27920"/>
<dbReference type="AlphaFoldDB" id="W9H9D8"/>
<dbReference type="OrthoDB" id="7355897at2"/>
<sequence>MTKLPRTIRLDASDPAIFERAAEPGEWAVSGSFMFINWDLEGLTGKRRQAFANGFLGTASFGWSTLVVVGEANTGEVDDMTIALADYFLAELGAPDLDAAMEVAREEVGFAASLCDHPVNTLLAVSREEADGAIREGFRVIQPKSEKLHAPVWSIVPDGDA</sequence>
<keyword evidence="2" id="KW-1185">Reference proteome</keyword>
<dbReference type="PATRIC" id="fig|1385369.3.peg.1523"/>
<evidence type="ECO:0000313" key="2">
    <source>
        <dbReference type="Proteomes" id="UP000019486"/>
    </source>
</evidence>
<name>W9H9D8_9PROT</name>
<protein>
    <submittedName>
        <fullName evidence="1">Uncharacterized protein</fullName>
    </submittedName>
</protein>
<dbReference type="InterPro" id="IPR045442">
    <property type="entry name" value="DUF6505"/>
</dbReference>